<evidence type="ECO:0000313" key="9">
    <source>
        <dbReference type="Proteomes" id="UP001501803"/>
    </source>
</evidence>
<dbReference type="RefSeq" id="WP_345068538.1">
    <property type="nucleotide sequence ID" value="NZ_BAABCN010000010.1"/>
</dbReference>
<evidence type="ECO:0000256" key="3">
    <source>
        <dbReference type="ARBA" id="ARBA00022723"/>
    </source>
</evidence>
<feature type="region of interest" description="Disordered" evidence="6">
    <location>
        <begin position="63"/>
        <end position="108"/>
    </location>
</feature>
<evidence type="ECO:0000256" key="5">
    <source>
        <dbReference type="ARBA" id="ARBA00022833"/>
    </source>
</evidence>
<evidence type="ECO:0000256" key="4">
    <source>
        <dbReference type="ARBA" id="ARBA00022801"/>
    </source>
</evidence>
<gene>
    <name evidence="8" type="ORF">GCM10022381_32130</name>
</gene>
<dbReference type="InterPro" id="IPR006330">
    <property type="entry name" value="Ado/ade_deaminase"/>
</dbReference>
<feature type="domain" description="Adenosine deaminase" evidence="7">
    <location>
        <begin position="94"/>
        <end position="392"/>
    </location>
</feature>
<keyword evidence="4" id="KW-0378">Hydrolase</keyword>
<dbReference type="PANTHER" id="PTHR43114:SF6">
    <property type="entry name" value="ADENINE DEAMINASE"/>
    <property type="match status" value="1"/>
</dbReference>
<name>A0ABP7KWC1_9MICO</name>
<protein>
    <recommendedName>
        <fullName evidence="7">Adenosine deaminase domain-containing protein</fullName>
    </recommendedName>
</protein>
<sequence length="403" mass="42726">MNPAAERPRIDEAIIRLLPKAEVHVHLEGAFELADLLELARESQVPLPGPAATLFDLSTHHAADASESNAGEAAAPESAREFTSVAGTDRRVSPAPGPEALADTPTGTGVGSGGLSAFLRFLDWQCGLVRTADQAATVAYRFAARQSASGIRYTDVIINPTHWSTWRGRTDELVAAFTSGFDAAERDGLCIVNMALSLLRTQTESEAVELVTWIAETHPPRVVALSIDGDERVSGRTGPRFAAAFTLAQAAGIRRTVHAGESSGADGVWDALHLLHAERIDHGVHAIDDPSLVDHLATTGISLGICPRSNLTLGVYPDLAHHPLRDLQARGVRITINTDDPGAIGTRLENEWSLVADAFGWGLLELTELAQTSIDVSFAPDTLKAELTAELAATVAALGSTRS</sequence>
<evidence type="ECO:0000313" key="8">
    <source>
        <dbReference type="EMBL" id="GAA3887673.1"/>
    </source>
</evidence>
<dbReference type="Pfam" id="PF00962">
    <property type="entry name" value="A_deaminase"/>
    <property type="match status" value="1"/>
</dbReference>
<reference evidence="9" key="1">
    <citation type="journal article" date="2019" name="Int. J. Syst. Evol. Microbiol.">
        <title>The Global Catalogue of Microorganisms (GCM) 10K type strain sequencing project: providing services to taxonomists for standard genome sequencing and annotation.</title>
        <authorList>
            <consortium name="The Broad Institute Genomics Platform"/>
            <consortium name="The Broad Institute Genome Sequencing Center for Infectious Disease"/>
            <person name="Wu L."/>
            <person name="Ma J."/>
        </authorList>
    </citation>
    <scope>NUCLEOTIDE SEQUENCE [LARGE SCALE GENOMIC DNA]</scope>
    <source>
        <strain evidence="9">JCM 17021</strain>
    </source>
</reference>
<keyword evidence="9" id="KW-1185">Reference proteome</keyword>
<evidence type="ECO:0000259" key="7">
    <source>
        <dbReference type="Pfam" id="PF00962"/>
    </source>
</evidence>
<dbReference type="InterPro" id="IPR001365">
    <property type="entry name" value="A_deaminase_dom"/>
</dbReference>
<dbReference type="Proteomes" id="UP001501803">
    <property type="component" value="Unassembled WGS sequence"/>
</dbReference>
<comment type="cofactor">
    <cofactor evidence="1">
        <name>Zn(2+)</name>
        <dbReference type="ChEBI" id="CHEBI:29105"/>
    </cofactor>
</comment>
<comment type="similarity">
    <text evidence="2">Belongs to the metallo-dependent hydrolases superfamily. Adenosine and AMP deaminases family.</text>
</comment>
<evidence type="ECO:0000256" key="6">
    <source>
        <dbReference type="SAM" id="MobiDB-lite"/>
    </source>
</evidence>
<evidence type="ECO:0000256" key="1">
    <source>
        <dbReference type="ARBA" id="ARBA00001947"/>
    </source>
</evidence>
<comment type="caution">
    <text evidence="8">The sequence shown here is derived from an EMBL/GenBank/DDBJ whole genome shotgun (WGS) entry which is preliminary data.</text>
</comment>
<organism evidence="8 9">
    <name type="scientific">Leifsonia kafniensis</name>
    <dbReference type="NCBI Taxonomy" id="475957"/>
    <lineage>
        <taxon>Bacteria</taxon>
        <taxon>Bacillati</taxon>
        <taxon>Actinomycetota</taxon>
        <taxon>Actinomycetes</taxon>
        <taxon>Micrococcales</taxon>
        <taxon>Microbacteriaceae</taxon>
        <taxon>Leifsonia</taxon>
    </lineage>
</organism>
<dbReference type="NCBIfam" id="TIGR01430">
    <property type="entry name" value="aden_deam"/>
    <property type="match status" value="1"/>
</dbReference>
<keyword evidence="5" id="KW-0862">Zinc</keyword>
<keyword evidence="3" id="KW-0479">Metal-binding</keyword>
<dbReference type="Gene3D" id="3.20.20.140">
    <property type="entry name" value="Metal-dependent hydrolases"/>
    <property type="match status" value="1"/>
</dbReference>
<accession>A0ABP7KWC1</accession>
<dbReference type="EMBL" id="BAABCN010000010">
    <property type="protein sequence ID" value="GAA3887673.1"/>
    <property type="molecule type" value="Genomic_DNA"/>
</dbReference>
<evidence type="ECO:0000256" key="2">
    <source>
        <dbReference type="ARBA" id="ARBA00006676"/>
    </source>
</evidence>
<dbReference type="InterPro" id="IPR032466">
    <property type="entry name" value="Metal_Hydrolase"/>
</dbReference>
<dbReference type="PANTHER" id="PTHR43114">
    <property type="entry name" value="ADENINE DEAMINASE"/>
    <property type="match status" value="1"/>
</dbReference>
<proteinExistence type="inferred from homology"/>
<dbReference type="SUPFAM" id="SSF51556">
    <property type="entry name" value="Metallo-dependent hydrolases"/>
    <property type="match status" value="1"/>
</dbReference>